<sequence>MIRLIIILALLILVLFLIYSIINSVRTKQIDWTGIGVTLALIMLALYLRGVTGIGGVGF</sequence>
<protein>
    <submittedName>
        <fullName evidence="2">Uncharacterized protein</fullName>
    </submittedName>
</protein>
<keyword evidence="3" id="KW-1185">Reference proteome</keyword>
<keyword evidence="1" id="KW-1133">Transmembrane helix</keyword>
<dbReference type="AlphaFoldDB" id="A0A2S9JIZ8"/>
<reference evidence="2 3" key="1">
    <citation type="submission" date="2018-02" db="EMBL/GenBank/DDBJ databases">
        <title>The draft genome of Phyllobacterium myrsinacearum DSM5892.</title>
        <authorList>
            <person name="Li L."/>
            <person name="Liu L."/>
            <person name="Zhang X."/>
            <person name="Wang T."/>
        </authorList>
    </citation>
    <scope>NUCLEOTIDE SEQUENCE [LARGE SCALE GENOMIC DNA]</scope>
    <source>
        <strain evidence="2 3">DSM 5892</strain>
    </source>
</reference>
<evidence type="ECO:0000256" key="1">
    <source>
        <dbReference type="SAM" id="Phobius"/>
    </source>
</evidence>
<organism evidence="2 3">
    <name type="scientific">Phyllobacterium myrsinacearum</name>
    <dbReference type="NCBI Taxonomy" id="28101"/>
    <lineage>
        <taxon>Bacteria</taxon>
        <taxon>Pseudomonadati</taxon>
        <taxon>Pseudomonadota</taxon>
        <taxon>Alphaproteobacteria</taxon>
        <taxon>Hyphomicrobiales</taxon>
        <taxon>Phyllobacteriaceae</taxon>
        <taxon>Phyllobacterium</taxon>
    </lineage>
</organism>
<evidence type="ECO:0000313" key="3">
    <source>
        <dbReference type="Proteomes" id="UP000238563"/>
    </source>
</evidence>
<accession>A0A2S9JIZ8</accession>
<dbReference type="EMBL" id="PVBT01000003">
    <property type="protein sequence ID" value="PRD53058.1"/>
    <property type="molecule type" value="Genomic_DNA"/>
</dbReference>
<keyword evidence="1" id="KW-0812">Transmembrane</keyword>
<name>A0A2S9JIZ8_9HYPH</name>
<dbReference type="Proteomes" id="UP000238563">
    <property type="component" value="Unassembled WGS sequence"/>
</dbReference>
<proteinExistence type="predicted"/>
<keyword evidence="1" id="KW-0472">Membrane</keyword>
<comment type="caution">
    <text evidence="2">The sequence shown here is derived from an EMBL/GenBank/DDBJ whole genome shotgun (WGS) entry which is preliminary data.</text>
</comment>
<feature type="transmembrane region" description="Helical" evidence="1">
    <location>
        <begin position="30"/>
        <end position="48"/>
    </location>
</feature>
<evidence type="ECO:0000313" key="2">
    <source>
        <dbReference type="EMBL" id="PRD53058.1"/>
    </source>
</evidence>
<dbReference type="RefSeq" id="WP_105734071.1">
    <property type="nucleotide sequence ID" value="NZ_PVBT01000003.1"/>
</dbReference>
<gene>
    <name evidence="2" type="ORF">C5750_11665</name>
</gene>